<dbReference type="GO" id="GO:0046872">
    <property type="term" value="F:metal ion binding"/>
    <property type="evidence" value="ECO:0007669"/>
    <property type="project" value="UniProtKB-KW"/>
</dbReference>
<dbReference type="Proteomes" id="UP000824262">
    <property type="component" value="Unassembled WGS sequence"/>
</dbReference>
<dbReference type="SUPFAM" id="SSF50475">
    <property type="entry name" value="FMN-binding split barrel"/>
    <property type="match status" value="1"/>
</dbReference>
<gene>
    <name evidence="8" type="ORF">IAB77_03255</name>
</gene>
<dbReference type="EMBL" id="DVGA01000035">
    <property type="protein sequence ID" value="HIQ78259.1"/>
    <property type="molecule type" value="Genomic_DNA"/>
</dbReference>
<evidence type="ECO:0000313" key="9">
    <source>
        <dbReference type="Proteomes" id="UP000824262"/>
    </source>
</evidence>
<dbReference type="InterPro" id="IPR017900">
    <property type="entry name" value="4Fe4S_Fe_S_CS"/>
</dbReference>
<dbReference type="InterPro" id="IPR011576">
    <property type="entry name" value="Pyridox_Oxase_N"/>
</dbReference>
<dbReference type="AlphaFoldDB" id="A0A9D1CSQ1"/>
<accession>A0A9D1CSQ1</accession>
<dbReference type="Gene3D" id="3.30.70.20">
    <property type="match status" value="1"/>
</dbReference>
<dbReference type="PROSITE" id="PS00198">
    <property type="entry name" value="4FE4S_FER_1"/>
    <property type="match status" value="2"/>
</dbReference>
<feature type="domain" description="4Fe-4S ferredoxin-type" evidence="7">
    <location>
        <begin position="176"/>
        <end position="203"/>
    </location>
</feature>
<reference evidence="8" key="1">
    <citation type="submission" date="2020-10" db="EMBL/GenBank/DDBJ databases">
        <authorList>
            <person name="Gilroy R."/>
        </authorList>
    </citation>
    <scope>NUCLEOTIDE SEQUENCE</scope>
    <source>
        <strain evidence="8">ChiBcolR7-354</strain>
    </source>
</reference>
<evidence type="ECO:0000256" key="1">
    <source>
        <dbReference type="ARBA" id="ARBA00022448"/>
    </source>
</evidence>
<evidence type="ECO:0000256" key="5">
    <source>
        <dbReference type="ARBA" id="ARBA00023004"/>
    </source>
</evidence>
<reference evidence="8" key="2">
    <citation type="journal article" date="2021" name="PeerJ">
        <title>Extensive microbial diversity within the chicken gut microbiome revealed by metagenomics and culture.</title>
        <authorList>
            <person name="Gilroy R."/>
            <person name="Ravi A."/>
            <person name="Getino M."/>
            <person name="Pursley I."/>
            <person name="Horton D.L."/>
            <person name="Alikhan N.F."/>
            <person name="Baker D."/>
            <person name="Gharbi K."/>
            <person name="Hall N."/>
            <person name="Watson M."/>
            <person name="Adriaenssens E.M."/>
            <person name="Foster-Nyarko E."/>
            <person name="Jarju S."/>
            <person name="Secka A."/>
            <person name="Antonio M."/>
            <person name="Oren A."/>
            <person name="Chaudhuri R.R."/>
            <person name="La Ragione R."/>
            <person name="Hildebrand F."/>
            <person name="Pallen M.J."/>
        </authorList>
    </citation>
    <scope>NUCLEOTIDE SEQUENCE</scope>
    <source>
        <strain evidence="8">ChiBcolR7-354</strain>
    </source>
</reference>
<name>A0A9D1CSQ1_9FIRM</name>
<evidence type="ECO:0000259" key="7">
    <source>
        <dbReference type="PROSITE" id="PS51379"/>
    </source>
</evidence>
<evidence type="ECO:0000256" key="2">
    <source>
        <dbReference type="ARBA" id="ARBA00022485"/>
    </source>
</evidence>
<keyword evidence="4" id="KW-0249">Electron transport</keyword>
<dbReference type="InterPro" id="IPR017896">
    <property type="entry name" value="4Fe4S_Fe-S-bd"/>
</dbReference>
<protein>
    <submittedName>
        <fullName evidence="8">4Fe-4S binding protein</fullName>
    </submittedName>
</protein>
<proteinExistence type="predicted"/>
<keyword evidence="2" id="KW-0004">4Fe-4S</keyword>
<evidence type="ECO:0000256" key="3">
    <source>
        <dbReference type="ARBA" id="ARBA00022723"/>
    </source>
</evidence>
<feature type="domain" description="4Fe-4S ferredoxin-type" evidence="7">
    <location>
        <begin position="146"/>
        <end position="175"/>
    </location>
</feature>
<keyword evidence="5" id="KW-0408">Iron</keyword>
<dbReference type="Pfam" id="PF01243">
    <property type="entry name" value="PNPOx_N"/>
    <property type="match status" value="1"/>
</dbReference>
<dbReference type="PANTHER" id="PTHR42859:SF10">
    <property type="entry name" value="DIMETHYLSULFOXIDE REDUCTASE CHAIN B"/>
    <property type="match status" value="1"/>
</dbReference>
<dbReference type="InterPro" id="IPR050294">
    <property type="entry name" value="RnfB_subfamily"/>
</dbReference>
<dbReference type="Pfam" id="PF12838">
    <property type="entry name" value="Fer4_7"/>
    <property type="match status" value="1"/>
</dbReference>
<dbReference type="GO" id="GO:0051539">
    <property type="term" value="F:4 iron, 4 sulfur cluster binding"/>
    <property type="evidence" value="ECO:0007669"/>
    <property type="project" value="UniProtKB-KW"/>
</dbReference>
<keyword evidence="3" id="KW-0479">Metal-binding</keyword>
<comment type="caution">
    <text evidence="8">The sequence shown here is derived from an EMBL/GenBank/DDBJ whole genome shotgun (WGS) entry which is preliminary data.</text>
</comment>
<organism evidence="8 9">
    <name type="scientific">Candidatus Scatomorpha intestinavium</name>
    <dbReference type="NCBI Taxonomy" id="2840922"/>
    <lineage>
        <taxon>Bacteria</taxon>
        <taxon>Bacillati</taxon>
        <taxon>Bacillota</taxon>
        <taxon>Clostridia</taxon>
        <taxon>Eubacteriales</taxon>
        <taxon>Candidatus Scatomorpha</taxon>
    </lineage>
</organism>
<keyword evidence="6" id="KW-0411">Iron-sulfur</keyword>
<dbReference type="PROSITE" id="PS51379">
    <property type="entry name" value="4FE4S_FER_2"/>
    <property type="match status" value="2"/>
</dbReference>
<keyword evidence="1" id="KW-0813">Transport</keyword>
<dbReference type="Gene3D" id="2.30.110.10">
    <property type="entry name" value="Electron Transport, Fmn-binding Protein, Chain A"/>
    <property type="match status" value="1"/>
</dbReference>
<dbReference type="PANTHER" id="PTHR42859">
    <property type="entry name" value="OXIDOREDUCTASE"/>
    <property type="match status" value="1"/>
</dbReference>
<evidence type="ECO:0000256" key="6">
    <source>
        <dbReference type="ARBA" id="ARBA00023014"/>
    </source>
</evidence>
<dbReference type="SUPFAM" id="SSF54862">
    <property type="entry name" value="4Fe-4S ferredoxins"/>
    <property type="match status" value="1"/>
</dbReference>
<dbReference type="InterPro" id="IPR012349">
    <property type="entry name" value="Split_barrel_FMN-bd"/>
</dbReference>
<evidence type="ECO:0000313" key="8">
    <source>
        <dbReference type="EMBL" id="HIQ78259.1"/>
    </source>
</evidence>
<sequence>MNAEKCLKMLREIKDVSFATVDENGAPQVRIIDVMLVDGGALYFCTSRGKDFHAQLMRDGRVAVTGLNKNWQMVRLNGRTRRLENSREWIDRIFEANPSMNSIYPGESRYILDAFCIDEGEMEFFDLGAEPINRESFTLGSAKAKPKGFFITDRCIGCGICAANCPQQCISEGTPYVIAQEHCLHCGLCHENCPAGAVVRREETE</sequence>
<evidence type="ECO:0000256" key="4">
    <source>
        <dbReference type="ARBA" id="ARBA00022982"/>
    </source>
</evidence>